<dbReference type="InterPro" id="IPR001623">
    <property type="entry name" value="DnaJ_domain"/>
</dbReference>
<feature type="domain" description="J" evidence="1">
    <location>
        <begin position="1"/>
        <end position="42"/>
    </location>
</feature>
<organism evidence="2 3">
    <name type="scientific">Edhazardia aedis (strain USNM 41457)</name>
    <name type="common">Microsporidian parasite</name>
    <dbReference type="NCBI Taxonomy" id="1003232"/>
    <lineage>
        <taxon>Eukaryota</taxon>
        <taxon>Fungi</taxon>
        <taxon>Fungi incertae sedis</taxon>
        <taxon>Microsporidia</taxon>
        <taxon>Edhazardia</taxon>
    </lineage>
</organism>
<dbReference type="HOGENOM" id="CLU_1740502_0_0_1"/>
<evidence type="ECO:0000259" key="1">
    <source>
        <dbReference type="PROSITE" id="PS50076"/>
    </source>
</evidence>
<reference evidence="2 3" key="1">
    <citation type="submission" date="2011-08" db="EMBL/GenBank/DDBJ databases">
        <authorList>
            <person name="Liu Z.J."/>
            <person name="Shi F.L."/>
            <person name="Lu J.Q."/>
            <person name="Li M."/>
            <person name="Wang Z.L."/>
        </authorList>
    </citation>
    <scope>NUCLEOTIDE SEQUENCE [LARGE SCALE GENOMIC DNA]</scope>
    <source>
        <strain evidence="2 3">USNM 41457</strain>
    </source>
</reference>
<gene>
    <name evidence="2" type="ORF">EDEG_03387</name>
</gene>
<dbReference type="AlphaFoldDB" id="J9DLD8"/>
<keyword evidence="3" id="KW-1185">Reference proteome</keyword>
<dbReference type="OrthoDB" id="10250354at2759"/>
<dbReference type="Gene3D" id="1.10.287.110">
    <property type="entry name" value="DnaJ domain"/>
    <property type="match status" value="1"/>
</dbReference>
<evidence type="ECO:0000313" key="3">
    <source>
        <dbReference type="Proteomes" id="UP000003163"/>
    </source>
</evidence>
<dbReference type="Pfam" id="PF00226">
    <property type="entry name" value="DnaJ"/>
    <property type="match status" value="1"/>
</dbReference>
<dbReference type="SUPFAM" id="SSF46565">
    <property type="entry name" value="Chaperone J-domain"/>
    <property type="match status" value="1"/>
</dbReference>
<accession>J9DLD8</accession>
<dbReference type="VEuPathDB" id="MicrosporidiaDB:EDEG_03387"/>
<dbReference type="EMBL" id="AFBI03000086">
    <property type="protein sequence ID" value="EJW02172.1"/>
    <property type="molecule type" value="Genomic_DNA"/>
</dbReference>
<evidence type="ECO:0000313" key="2">
    <source>
        <dbReference type="EMBL" id="EJW02172.1"/>
    </source>
</evidence>
<dbReference type="InParanoid" id="J9DLD8"/>
<proteinExistence type="predicted"/>
<name>J9DLD8_EDHAE</name>
<reference evidence="3" key="2">
    <citation type="submission" date="2015-07" db="EMBL/GenBank/DDBJ databases">
        <title>Contrasting host-pathogen interactions and genome evolution in two generalist and specialist microsporidian pathogens of mosquitoes.</title>
        <authorList>
            <consortium name="The Broad Institute Genomics Platform"/>
            <consortium name="The Broad Institute Genome Sequencing Center for Infectious Disease"/>
            <person name="Cuomo C.A."/>
            <person name="Sanscrainte N.D."/>
            <person name="Goldberg J.M."/>
            <person name="Heiman D."/>
            <person name="Young S."/>
            <person name="Zeng Q."/>
            <person name="Becnel J.J."/>
            <person name="Birren B.W."/>
        </authorList>
    </citation>
    <scope>NUCLEOTIDE SEQUENCE [LARGE SCALE GENOMIC DNA]</scope>
    <source>
        <strain evidence="3">USNM 41457</strain>
    </source>
</reference>
<sequence length="150" mass="18078">MVLNHHPDRTKLKISNEVMHRIQKAWEILGDPTKKRNYDFMRKNNFRRSEFHRNNFSDTARRHATNSVYEDDLARIFEFYRQRMQYNTSYSPFTGFTIYSNVNPNFSFFNPHYTQERRSDFYAMGPANDSSHRCTILMFVVLIIICAFLL</sequence>
<dbReference type="InterPro" id="IPR036869">
    <property type="entry name" value="J_dom_sf"/>
</dbReference>
<dbReference type="PROSITE" id="PS50076">
    <property type="entry name" value="DNAJ_2"/>
    <property type="match status" value="1"/>
</dbReference>
<comment type="caution">
    <text evidence="2">The sequence shown here is derived from an EMBL/GenBank/DDBJ whole genome shotgun (WGS) entry which is preliminary data.</text>
</comment>
<dbReference type="Proteomes" id="UP000003163">
    <property type="component" value="Unassembled WGS sequence"/>
</dbReference>
<protein>
    <recommendedName>
        <fullName evidence="1">J domain-containing protein</fullName>
    </recommendedName>
</protein>